<keyword evidence="6" id="KW-0732">Signal</keyword>
<evidence type="ECO:0000256" key="4">
    <source>
        <dbReference type="ARBA" id="ARBA00023212"/>
    </source>
</evidence>
<reference evidence="7 8" key="1">
    <citation type="journal article" date="2024" name="Nat. Commun.">
        <title>Phylogenomics reveals the evolutionary origins of lichenization in chlorophyte algae.</title>
        <authorList>
            <person name="Puginier C."/>
            <person name="Libourel C."/>
            <person name="Otte J."/>
            <person name="Skaloud P."/>
            <person name="Haon M."/>
            <person name="Grisel S."/>
            <person name="Petersen M."/>
            <person name="Berrin J.G."/>
            <person name="Delaux P.M."/>
            <person name="Dal Grande F."/>
            <person name="Keller J."/>
        </authorList>
    </citation>
    <scope>NUCLEOTIDE SEQUENCE [LARGE SCALE GENOMIC DNA]</scope>
    <source>
        <strain evidence="7 8">SAG 245.80</strain>
    </source>
</reference>
<comment type="subcellular location">
    <subcellularLocation>
        <location evidence="1">Cytoplasm</location>
        <location evidence="1">Cytoskeleton</location>
    </subcellularLocation>
</comment>
<protein>
    <recommendedName>
        <fullName evidence="5">Actin-related protein 2/3 complex subunit 5</fullName>
    </recommendedName>
</protein>
<name>A0AAW1SH99_9CHLO</name>
<dbReference type="EMBL" id="JALJOU010000003">
    <property type="protein sequence ID" value="KAK9845427.1"/>
    <property type="molecule type" value="Genomic_DNA"/>
</dbReference>
<accession>A0AAW1SH99</accession>
<dbReference type="InterPro" id="IPR036743">
    <property type="entry name" value="ARPC5_sf"/>
</dbReference>
<gene>
    <name evidence="7" type="ORF">WJX81_006196</name>
</gene>
<dbReference type="InterPro" id="IPR006789">
    <property type="entry name" value="ARPC5"/>
</dbReference>
<comment type="caution">
    <text evidence="7">The sequence shown here is derived from an EMBL/GenBank/DDBJ whole genome shotgun (WGS) entry which is preliminary data.</text>
</comment>
<proteinExistence type="inferred from homology"/>
<dbReference type="Pfam" id="PF04699">
    <property type="entry name" value="P16-Arc"/>
    <property type="match status" value="1"/>
</dbReference>
<evidence type="ECO:0000256" key="2">
    <source>
        <dbReference type="ARBA" id="ARBA00006084"/>
    </source>
</evidence>
<dbReference type="GO" id="GO:0005885">
    <property type="term" value="C:Arp2/3 protein complex"/>
    <property type="evidence" value="ECO:0007669"/>
    <property type="project" value="InterPro"/>
</dbReference>
<dbReference type="PANTHER" id="PTHR12644">
    <property type="entry name" value="ARP2/3 COMPLEX 16 KD SUBUNIT P16-ARC"/>
    <property type="match status" value="1"/>
</dbReference>
<sequence length="212" mass="22551">MLARLSGILVDFACTLAGDAGRLVSGDGVVRGAARRLVQASPAPMAAATCTLTACPCSLTKPEQDMTCCAPKSCTEPCDQYFCLDGKTAVVAAHMEARKLEQALRTALAQPPRGTHGETDAAEADLELLYSVLNAASEPQIHEVVVALCLEDCDTLMRCLYRGLALGNPGMSATFFRWHEHLTRRAGLGCIVRSLVPAEPKRQIVGVVTPVQ</sequence>
<organism evidence="7 8">
    <name type="scientific">Elliptochloris bilobata</name>
    <dbReference type="NCBI Taxonomy" id="381761"/>
    <lineage>
        <taxon>Eukaryota</taxon>
        <taxon>Viridiplantae</taxon>
        <taxon>Chlorophyta</taxon>
        <taxon>core chlorophytes</taxon>
        <taxon>Trebouxiophyceae</taxon>
        <taxon>Trebouxiophyceae incertae sedis</taxon>
        <taxon>Elliptochloris clade</taxon>
        <taxon>Elliptochloris</taxon>
    </lineage>
</organism>
<dbReference type="AlphaFoldDB" id="A0AAW1SH99"/>
<dbReference type="GO" id="GO:0030833">
    <property type="term" value="P:regulation of actin filament polymerization"/>
    <property type="evidence" value="ECO:0007669"/>
    <property type="project" value="InterPro"/>
</dbReference>
<keyword evidence="3" id="KW-0963">Cytoplasm</keyword>
<dbReference type="Proteomes" id="UP001445335">
    <property type="component" value="Unassembled WGS sequence"/>
</dbReference>
<evidence type="ECO:0000256" key="3">
    <source>
        <dbReference type="ARBA" id="ARBA00022490"/>
    </source>
</evidence>
<evidence type="ECO:0000256" key="6">
    <source>
        <dbReference type="SAM" id="SignalP"/>
    </source>
</evidence>
<dbReference type="SUPFAM" id="SSF69103">
    <property type="entry name" value="Arp2/3 complex 16 kDa subunit ARPC5"/>
    <property type="match status" value="1"/>
</dbReference>
<comment type="function">
    <text evidence="5">Functions as component of the Arp2/3 complex which is involved in regulation of actin polymerization and together with an activating nucleation-promoting factor (NPF) mediates the formation of branched actin networks. Arp2/3 complex plays a critical role in the control of cell morphogenesis via the modulation of cell polarity development.</text>
</comment>
<comment type="similarity">
    <text evidence="2 5">Belongs to the ARPC5 family.</text>
</comment>
<evidence type="ECO:0000256" key="5">
    <source>
        <dbReference type="RuleBase" id="RU004301"/>
    </source>
</evidence>
<evidence type="ECO:0000313" key="8">
    <source>
        <dbReference type="Proteomes" id="UP001445335"/>
    </source>
</evidence>
<feature type="chain" id="PRO_5043755032" description="Actin-related protein 2/3 complex subunit 5" evidence="6">
    <location>
        <begin position="18"/>
        <end position="212"/>
    </location>
</feature>
<dbReference type="Gene3D" id="1.25.40.190">
    <property type="entry name" value="Actin-related protein 2/3 complex subunit 5"/>
    <property type="match status" value="1"/>
</dbReference>
<dbReference type="GO" id="GO:0034314">
    <property type="term" value="P:Arp2/3 complex-mediated actin nucleation"/>
    <property type="evidence" value="ECO:0007669"/>
    <property type="project" value="InterPro"/>
</dbReference>
<evidence type="ECO:0000313" key="7">
    <source>
        <dbReference type="EMBL" id="KAK9845427.1"/>
    </source>
</evidence>
<keyword evidence="8" id="KW-1185">Reference proteome</keyword>
<evidence type="ECO:0000256" key="1">
    <source>
        <dbReference type="ARBA" id="ARBA00004245"/>
    </source>
</evidence>
<feature type="signal peptide" evidence="6">
    <location>
        <begin position="1"/>
        <end position="17"/>
    </location>
</feature>
<keyword evidence="4 5" id="KW-0206">Cytoskeleton</keyword>